<evidence type="ECO:0000313" key="8">
    <source>
        <dbReference type="Proteomes" id="UP000809789"/>
    </source>
</evidence>
<gene>
    <name evidence="7" type="ORF">KVT40_005791</name>
</gene>
<dbReference type="AlphaFoldDB" id="A0A8K0KZ55"/>
<feature type="compositionally biased region" description="Basic residues" evidence="6">
    <location>
        <begin position="179"/>
        <end position="188"/>
    </location>
</feature>
<dbReference type="PANTHER" id="PTHR13475:SF3">
    <property type="entry name" value="NEUGRIN"/>
    <property type="match status" value="1"/>
</dbReference>
<feature type="compositionally biased region" description="Polar residues" evidence="6">
    <location>
        <begin position="210"/>
        <end position="220"/>
    </location>
</feature>
<evidence type="ECO:0000256" key="1">
    <source>
        <dbReference type="ARBA" id="ARBA00003548"/>
    </source>
</evidence>
<evidence type="ECO:0000256" key="6">
    <source>
        <dbReference type="SAM" id="MobiDB-lite"/>
    </source>
</evidence>
<dbReference type="GO" id="GO:0005739">
    <property type="term" value="C:mitochondrion"/>
    <property type="evidence" value="ECO:0007669"/>
    <property type="project" value="UniProtKB-SubCell"/>
</dbReference>
<feature type="compositionally biased region" description="Basic and acidic residues" evidence="6">
    <location>
        <begin position="281"/>
        <end position="291"/>
    </location>
</feature>
<keyword evidence="8" id="KW-1185">Reference proteome</keyword>
<keyword evidence="5" id="KW-0809">Transit peptide</keyword>
<dbReference type="Pfam" id="PF12824">
    <property type="entry name" value="MRP-L20"/>
    <property type="match status" value="1"/>
</dbReference>
<feature type="compositionally biased region" description="Basic and acidic residues" evidence="6">
    <location>
        <begin position="406"/>
        <end position="421"/>
    </location>
</feature>
<evidence type="ECO:0000256" key="5">
    <source>
        <dbReference type="ARBA" id="ARBA00022946"/>
    </source>
</evidence>
<comment type="function">
    <text evidence="1">Required for respiratory activity and maintenance and expression of the mitochondrial genome.</text>
</comment>
<accession>A0A8K0KZ55</accession>
<feature type="compositionally biased region" description="Polar residues" evidence="6">
    <location>
        <begin position="134"/>
        <end position="147"/>
    </location>
</feature>
<evidence type="ECO:0000256" key="3">
    <source>
        <dbReference type="ARBA" id="ARBA00010895"/>
    </source>
</evidence>
<evidence type="ECO:0000256" key="4">
    <source>
        <dbReference type="ARBA" id="ARBA00013566"/>
    </source>
</evidence>
<dbReference type="InterPro" id="IPR010487">
    <property type="entry name" value="NGRN/Rrg9"/>
</dbReference>
<feature type="compositionally biased region" description="Basic residues" evidence="6">
    <location>
        <begin position="246"/>
        <end position="255"/>
    </location>
</feature>
<dbReference type="EMBL" id="JAESVG020000006">
    <property type="protein sequence ID" value="KAG8626846.1"/>
    <property type="molecule type" value="Genomic_DNA"/>
</dbReference>
<feature type="region of interest" description="Disordered" evidence="6">
    <location>
        <begin position="402"/>
        <end position="421"/>
    </location>
</feature>
<proteinExistence type="inferred from homology"/>
<comment type="similarity">
    <text evidence="3">Belongs to the RRG9 family.</text>
</comment>
<comment type="caution">
    <text evidence="7">The sequence shown here is derived from an EMBL/GenBank/DDBJ whole genome shotgun (WGS) entry which is preliminary data.</text>
</comment>
<dbReference type="Proteomes" id="UP000809789">
    <property type="component" value="Unassembled WGS sequence"/>
</dbReference>
<protein>
    <recommendedName>
        <fullName evidence="4">Required for respiratory growth protein 9, mitochondrial</fullName>
    </recommendedName>
</protein>
<name>A0A8K0KZ55_9PEZI</name>
<sequence length="454" mass="49968">MARLVSSARVLDALVRQTAGVEGSCFLTTLPIRTIPRTARPLSTRACLAFRQSSTTHGALTAGATWTPADAHVPIISNVGSDLHSNFADQEVISGWPIANLAARKKQDLAEPSFIIDEKVLENILVDGLPRTEANASDASESGQASVQIEGEAEATGSDVVLETSTVSAEEPNIPGSRVRSRKARKIRRLEAKLEAAKHDLSNTDGAGRGSTNDASSFTTRRGRPASIDDELSQVNAVLQGGRSQPPKRAKKAKPQHTTDKPPTARTVKLSRATPVTKAKPNRENEQESWRTQKAALGKKFGDQGWQPRKRISPDAIAGVRSLNASDPVTYSTDRLADYFQISPEAVRRILKSKWQPNEKQAEERKARWERRGERKWSEMVDQGVRPPKKWRDMGIGRAAKGELPAWKKKDAGGRRHKGERWIENRSPEELFARAAEHSAHVNGQRLSLPDRIL</sequence>
<evidence type="ECO:0000313" key="7">
    <source>
        <dbReference type="EMBL" id="KAG8626846.1"/>
    </source>
</evidence>
<dbReference type="GO" id="GO:0005634">
    <property type="term" value="C:nucleus"/>
    <property type="evidence" value="ECO:0007669"/>
    <property type="project" value="TreeGrafter"/>
</dbReference>
<dbReference type="OrthoDB" id="5578174at2759"/>
<feature type="compositionally biased region" description="Basic and acidic residues" evidence="6">
    <location>
        <begin position="189"/>
        <end position="202"/>
    </location>
</feature>
<evidence type="ECO:0000256" key="2">
    <source>
        <dbReference type="ARBA" id="ARBA00004173"/>
    </source>
</evidence>
<feature type="region of interest" description="Disordered" evidence="6">
    <location>
        <begin position="134"/>
        <end position="291"/>
    </location>
</feature>
<organism evidence="7 8">
    <name type="scientific">Elsinoe batatas</name>
    <dbReference type="NCBI Taxonomy" id="2601811"/>
    <lineage>
        <taxon>Eukaryota</taxon>
        <taxon>Fungi</taxon>
        <taxon>Dikarya</taxon>
        <taxon>Ascomycota</taxon>
        <taxon>Pezizomycotina</taxon>
        <taxon>Dothideomycetes</taxon>
        <taxon>Dothideomycetidae</taxon>
        <taxon>Myriangiales</taxon>
        <taxon>Elsinoaceae</taxon>
        <taxon>Elsinoe</taxon>
    </lineage>
</organism>
<reference evidence="7" key="1">
    <citation type="submission" date="2021-07" db="EMBL/GenBank/DDBJ databases">
        <title>Elsinoe batatas strain:CRI-CJ2 Genome sequencing and assembly.</title>
        <authorList>
            <person name="Huang L."/>
        </authorList>
    </citation>
    <scope>NUCLEOTIDE SEQUENCE</scope>
    <source>
        <strain evidence="7">CRI-CJ2</strain>
    </source>
</reference>
<comment type="subcellular location">
    <subcellularLocation>
        <location evidence="2">Mitochondrion</location>
    </subcellularLocation>
</comment>
<dbReference type="PANTHER" id="PTHR13475">
    <property type="entry name" value="NEUGRIN"/>
    <property type="match status" value="1"/>
</dbReference>